<dbReference type="PANTHER" id="PTHR43772">
    <property type="entry name" value="ENDO-1,4-BETA-XYLANASE"/>
    <property type="match status" value="1"/>
</dbReference>
<dbReference type="InterPro" id="IPR006710">
    <property type="entry name" value="Glyco_hydro_43"/>
</dbReference>
<dbReference type="InterPro" id="IPR023296">
    <property type="entry name" value="Glyco_hydro_beta-prop_sf"/>
</dbReference>
<keyword evidence="4 7" id="KW-0378">Hydrolase</keyword>
<evidence type="ECO:0000313" key="10">
    <source>
        <dbReference type="EMBL" id="MDI3320853.1"/>
    </source>
</evidence>
<evidence type="ECO:0000256" key="2">
    <source>
        <dbReference type="ARBA" id="ARBA00022651"/>
    </source>
</evidence>
<feature type="chain" id="PRO_5046902361" evidence="8">
    <location>
        <begin position="18"/>
        <end position="448"/>
    </location>
</feature>
<feature type="signal peptide" evidence="8">
    <location>
        <begin position="1"/>
        <end position="17"/>
    </location>
</feature>
<evidence type="ECO:0000256" key="1">
    <source>
        <dbReference type="ARBA" id="ARBA00009865"/>
    </source>
</evidence>
<evidence type="ECO:0000256" key="7">
    <source>
        <dbReference type="RuleBase" id="RU361187"/>
    </source>
</evidence>
<dbReference type="Pfam" id="PF03422">
    <property type="entry name" value="CBM_6"/>
    <property type="match status" value="1"/>
</dbReference>
<keyword evidence="11" id="KW-1185">Reference proteome</keyword>
<dbReference type="Pfam" id="PF04616">
    <property type="entry name" value="Glyco_hydro_43"/>
    <property type="match status" value="1"/>
</dbReference>
<keyword evidence="6 7" id="KW-0326">Glycosidase</keyword>
<dbReference type="InterPro" id="IPR008979">
    <property type="entry name" value="Galactose-bd-like_sf"/>
</dbReference>
<evidence type="ECO:0000256" key="4">
    <source>
        <dbReference type="ARBA" id="ARBA00022801"/>
    </source>
</evidence>
<comment type="caution">
    <text evidence="10">The sequence shown here is derived from an EMBL/GenBank/DDBJ whole genome shotgun (WGS) entry which is preliminary data.</text>
</comment>
<dbReference type="PANTHER" id="PTHR43772:SF2">
    <property type="entry name" value="PUTATIVE (AFU_ORTHOLOGUE AFUA_2G04480)-RELATED"/>
    <property type="match status" value="1"/>
</dbReference>
<name>A0ABT6RE53_9BACT</name>
<dbReference type="SUPFAM" id="SSF75005">
    <property type="entry name" value="Arabinanase/levansucrase/invertase"/>
    <property type="match status" value="1"/>
</dbReference>
<reference evidence="10 11" key="1">
    <citation type="submission" date="2023-05" db="EMBL/GenBank/DDBJ databases">
        <title>Genome sequence of Pinibacter sp. MAH-24.</title>
        <authorList>
            <person name="Huq M.A."/>
        </authorList>
    </citation>
    <scope>NUCLEOTIDE SEQUENCE [LARGE SCALE GENOMIC DNA]</scope>
    <source>
        <strain evidence="10 11">MAH-24</strain>
    </source>
</reference>
<dbReference type="SMART" id="SM00606">
    <property type="entry name" value="CBD_IV"/>
    <property type="match status" value="1"/>
</dbReference>
<dbReference type="Gene3D" id="2.115.10.20">
    <property type="entry name" value="Glycosyl hydrolase domain, family 43"/>
    <property type="match status" value="1"/>
</dbReference>
<proteinExistence type="inferred from homology"/>
<dbReference type="InterPro" id="IPR052176">
    <property type="entry name" value="Glycosyl_Hydrlase_43_Enz"/>
</dbReference>
<dbReference type="CDD" id="cd08990">
    <property type="entry name" value="GH43_AXH_like"/>
    <property type="match status" value="1"/>
</dbReference>
<evidence type="ECO:0000256" key="6">
    <source>
        <dbReference type="ARBA" id="ARBA00023295"/>
    </source>
</evidence>
<accession>A0ABT6RE53</accession>
<feature type="domain" description="CBM6" evidence="9">
    <location>
        <begin position="324"/>
        <end position="448"/>
    </location>
</feature>
<keyword evidence="3 8" id="KW-0732">Signal</keyword>
<evidence type="ECO:0000256" key="5">
    <source>
        <dbReference type="ARBA" id="ARBA00023277"/>
    </source>
</evidence>
<dbReference type="InterPro" id="IPR005084">
    <property type="entry name" value="CBM6"/>
</dbReference>
<dbReference type="SUPFAM" id="SSF49785">
    <property type="entry name" value="Galactose-binding domain-like"/>
    <property type="match status" value="1"/>
</dbReference>
<dbReference type="Proteomes" id="UP001226434">
    <property type="component" value="Unassembled WGS sequence"/>
</dbReference>
<organism evidence="10 11">
    <name type="scientific">Pinibacter soli</name>
    <dbReference type="NCBI Taxonomy" id="3044211"/>
    <lineage>
        <taxon>Bacteria</taxon>
        <taxon>Pseudomonadati</taxon>
        <taxon>Bacteroidota</taxon>
        <taxon>Chitinophagia</taxon>
        <taxon>Chitinophagales</taxon>
        <taxon>Chitinophagaceae</taxon>
        <taxon>Pinibacter</taxon>
    </lineage>
</organism>
<gene>
    <name evidence="10" type="ORF">QJ048_13770</name>
</gene>
<keyword evidence="5" id="KW-0119">Carbohydrate metabolism</keyword>
<dbReference type="PROSITE" id="PS51175">
    <property type="entry name" value="CBM6"/>
    <property type="match status" value="1"/>
</dbReference>
<keyword evidence="2" id="KW-0858">Xylan degradation</keyword>
<protein>
    <submittedName>
        <fullName evidence="10">Family 43 glycosylhydrolase</fullName>
    </submittedName>
</protein>
<dbReference type="EMBL" id="JASBRG010000007">
    <property type="protein sequence ID" value="MDI3320853.1"/>
    <property type="molecule type" value="Genomic_DNA"/>
</dbReference>
<dbReference type="RefSeq" id="WP_282334956.1">
    <property type="nucleotide sequence ID" value="NZ_JASBRG010000007.1"/>
</dbReference>
<comment type="similarity">
    <text evidence="1 7">Belongs to the glycosyl hydrolase 43 family.</text>
</comment>
<sequence>MVGYIKQVLLIASTVFAAEYLPAQNPLITYQYSADPSARVFGDKVYIFPSHDILANENRGRPGWFCMEDYHVFSSSDLTHWKDNGVIVTQNKVPWVRPDSYSMWAPDCIYRNGKYYFYFPSTPKDTTVNGKGFTVGVAIAENPEGPYLPQEMPIKGIRGIDPNVFIDKDGQAYLYWSEGNIYVAKLKENMLELASQPQVLTHLPDKGLKEGPYMFERNGTYYLTYPHVANKIERLEYGVGKSPLGPFTVAGVIMDESPTGCWTNHHSIIEFKKQWYLFYHHNDLSPAFDKARSIRSDSLFFNADGTIRKVIPTTRGIGVTQARSKIQMDRYSAISNDVAIDFLDTANKFDGWKTMFNEPTAWVQYNSVEFGKQSPVSVVLRVASTEGGTLEIKLDSINGPVVAQIQIPNITGWKLIKTSLRTKVTGRHHLVAVLKRGNDASLDWIQFE</sequence>
<evidence type="ECO:0000259" key="9">
    <source>
        <dbReference type="PROSITE" id="PS51175"/>
    </source>
</evidence>
<evidence type="ECO:0000256" key="8">
    <source>
        <dbReference type="SAM" id="SignalP"/>
    </source>
</evidence>
<evidence type="ECO:0000256" key="3">
    <source>
        <dbReference type="ARBA" id="ARBA00022729"/>
    </source>
</evidence>
<keyword evidence="2" id="KW-0624">Polysaccharide degradation</keyword>
<dbReference type="InterPro" id="IPR006584">
    <property type="entry name" value="Cellulose-bd_IV"/>
</dbReference>
<dbReference type="Gene3D" id="2.60.120.260">
    <property type="entry name" value="Galactose-binding domain-like"/>
    <property type="match status" value="1"/>
</dbReference>
<evidence type="ECO:0000313" key="11">
    <source>
        <dbReference type="Proteomes" id="UP001226434"/>
    </source>
</evidence>
<dbReference type="CDD" id="cd04084">
    <property type="entry name" value="CBM6_xylanase-like"/>
    <property type="match status" value="1"/>
</dbReference>